<gene>
    <name evidence="2" type="ORF">M427DRAFT_57527</name>
</gene>
<dbReference type="EMBL" id="KQ965768">
    <property type="protein sequence ID" value="KXS14624.1"/>
    <property type="molecule type" value="Genomic_DNA"/>
</dbReference>
<name>A0A139ADG0_GONPJ</name>
<keyword evidence="1" id="KW-0472">Membrane</keyword>
<accession>A0A139ADG0</accession>
<feature type="transmembrane region" description="Helical" evidence="1">
    <location>
        <begin position="236"/>
        <end position="269"/>
    </location>
</feature>
<proteinExistence type="predicted"/>
<evidence type="ECO:0000313" key="2">
    <source>
        <dbReference type="EMBL" id="KXS14624.1"/>
    </source>
</evidence>
<evidence type="ECO:0000313" key="3">
    <source>
        <dbReference type="Proteomes" id="UP000070544"/>
    </source>
</evidence>
<dbReference type="AlphaFoldDB" id="A0A139ADG0"/>
<sequence>MSRFNVETGNLFLSFLHVTVVRIGISLDRSSLVNPELLEQLRELRLQCIKLLSPTPQLLEDVLASKGKFDDATSLPPLPANIAGLLGGELGAEQLRSVWEGAAHATLLLNATEDAFGEIKGLKEGILFRKEQLQRVSARIANLRPPQKKHQLNAFVSIITAIYIELVEVYEFLTALCDALEANLTHSKKKKGQLAGLCVLGVVGLVAGGVAFTIAAKGALVASAVSSTMAATTTSGAASLASVASIGISAGTACAGAASTAITSIAIAWTRKQLVSLAAMKRDVRDVATRIMDAIEELEEVVGRALVKEKEPRRGWMRKIKA</sequence>
<keyword evidence="1" id="KW-0812">Transmembrane</keyword>
<organism evidence="2 3">
    <name type="scientific">Gonapodya prolifera (strain JEL478)</name>
    <name type="common">Monoblepharis prolifera</name>
    <dbReference type="NCBI Taxonomy" id="1344416"/>
    <lineage>
        <taxon>Eukaryota</taxon>
        <taxon>Fungi</taxon>
        <taxon>Fungi incertae sedis</taxon>
        <taxon>Chytridiomycota</taxon>
        <taxon>Chytridiomycota incertae sedis</taxon>
        <taxon>Monoblepharidomycetes</taxon>
        <taxon>Monoblepharidales</taxon>
        <taxon>Gonapodyaceae</taxon>
        <taxon>Gonapodya</taxon>
    </lineage>
</organism>
<dbReference type="OrthoDB" id="10529434at2759"/>
<evidence type="ECO:0000256" key="1">
    <source>
        <dbReference type="SAM" id="Phobius"/>
    </source>
</evidence>
<dbReference type="Proteomes" id="UP000070544">
    <property type="component" value="Unassembled WGS sequence"/>
</dbReference>
<reference evidence="2 3" key="1">
    <citation type="journal article" date="2015" name="Genome Biol. Evol.">
        <title>Phylogenomic analyses indicate that early fungi evolved digesting cell walls of algal ancestors of land plants.</title>
        <authorList>
            <person name="Chang Y."/>
            <person name="Wang S."/>
            <person name="Sekimoto S."/>
            <person name="Aerts A.L."/>
            <person name="Choi C."/>
            <person name="Clum A."/>
            <person name="LaButti K.M."/>
            <person name="Lindquist E.A."/>
            <person name="Yee Ngan C."/>
            <person name="Ohm R.A."/>
            <person name="Salamov A.A."/>
            <person name="Grigoriev I.V."/>
            <person name="Spatafora J.W."/>
            <person name="Berbee M.L."/>
        </authorList>
    </citation>
    <scope>NUCLEOTIDE SEQUENCE [LARGE SCALE GENOMIC DNA]</scope>
    <source>
        <strain evidence="2 3">JEL478</strain>
    </source>
</reference>
<feature type="transmembrane region" description="Helical" evidence="1">
    <location>
        <begin position="194"/>
        <end position="216"/>
    </location>
</feature>
<keyword evidence="1" id="KW-1133">Transmembrane helix</keyword>
<protein>
    <submittedName>
        <fullName evidence="2">Uncharacterized protein</fullName>
    </submittedName>
</protein>
<keyword evidence="3" id="KW-1185">Reference proteome</keyword>